<proteinExistence type="predicted"/>
<feature type="compositionally biased region" description="Acidic residues" evidence="1">
    <location>
        <begin position="226"/>
        <end position="237"/>
    </location>
</feature>
<evidence type="ECO:0000313" key="4">
    <source>
        <dbReference type="Proteomes" id="UP000186922"/>
    </source>
</evidence>
<feature type="compositionally biased region" description="Basic residues" evidence="1">
    <location>
        <begin position="361"/>
        <end position="370"/>
    </location>
</feature>
<dbReference type="Proteomes" id="UP000186922">
    <property type="component" value="Unassembled WGS sequence"/>
</dbReference>
<organism evidence="3 4">
    <name type="scientific">Ramazzottius varieornatus</name>
    <name type="common">Water bear</name>
    <name type="synonym">Tardigrade</name>
    <dbReference type="NCBI Taxonomy" id="947166"/>
    <lineage>
        <taxon>Eukaryota</taxon>
        <taxon>Metazoa</taxon>
        <taxon>Ecdysozoa</taxon>
        <taxon>Tardigrada</taxon>
        <taxon>Eutardigrada</taxon>
        <taxon>Parachela</taxon>
        <taxon>Hypsibioidea</taxon>
        <taxon>Ramazzottiidae</taxon>
        <taxon>Ramazzottius</taxon>
    </lineage>
</organism>
<feature type="region of interest" description="Disordered" evidence="1">
    <location>
        <begin position="226"/>
        <end position="269"/>
    </location>
</feature>
<dbReference type="AlphaFoldDB" id="A0A1D1UUB5"/>
<gene>
    <name evidence="3" type="primary">RvY_02279-1</name>
    <name evidence="3" type="synonym">RvY_02279.1</name>
    <name evidence="3" type="ORF">RvY_02279</name>
</gene>
<evidence type="ECO:0000313" key="3">
    <source>
        <dbReference type="EMBL" id="GAU89768.1"/>
    </source>
</evidence>
<evidence type="ECO:0000256" key="1">
    <source>
        <dbReference type="SAM" id="MobiDB-lite"/>
    </source>
</evidence>
<evidence type="ECO:0008006" key="5">
    <source>
        <dbReference type="Google" id="ProtNLM"/>
    </source>
</evidence>
<comment type="caution">
    <text evidence="3">The sequence shown here is derived from an EMBL/GenBank/DDBJ whole genome shotgun (WGS) entry which is preliminary data.</text>
</comment>
<feature type="region of interest" description="Disordered" evidence="1">
    <location>
        <begin position="297"/>
        <end position="378"/>
    </location>
</feature>
<keyword evidence="2" id="KW-0732">Signal</keyword>
<evidence type="ECO:0000256" key="2">
    <source>
        <dbReference type="SAM" id="SignalP"/>
    </source>
</evidence>
<name>A0A1D1UUB5_RAMVA</name>
<dbReference type="EMBL" id="BDGG01000001">
    <property type="protein sequence ID" value="GAU89768.1"/>
    <property type="molecule type" value="Genomic_DNA"/>
</dbReference>
<accession>A0A1D1UUB5</accession>
<protein>
    <recommendedName>
        <fullName evidence="5">H15 domain-containing protein</fullName>
    </recommendedName>
</protein>
<feature type="compositionally biased region" description="Pro residues" evidence="1">
    <location>
        <begin position="249"/>
        <end position="262"/>
    </location>
</feature>
<feature type="chain" id="PRO_5008897632" description="H15 domain-containing protein" evidence="2">
    <location>
        <begin position="27"/>
        <end position="403"/>
    </location>
</feature>
<feature type="signal peptide" evidence="2">
    <location>
        <begin position="1"/>
        <end position="26"/>
    </location>
</feature>
<sequence length="403" mass="45827">MDQRLKSMMAVPGLYLLDCCLPLVSSEEPLDDAWDTAEVDFHFVCNLRYGLFQLRIKKESATFQKLLPYVSDYPERMIEAQLRLCVNSGLLMQSVECCNGEHTVVYDDFLLNFGKRKRSLKVDGSNSACQAIRMALKEIRHPLTVAEVGLYVKNTFPVNIDEESFGKAYVRSKLEQLVDEGLVRVAKRTGENQVRFSAVEQQKQPSTLEKKTYNVQDFLDQKMFVPEEDADSDNDDSVDVKDDYKGPRMLPPLSLPSRPPLPGNSRPEIKPFDLRAMEQQRILPKWNLVTMPNETFRFSPEDSISPPPPTVGTVATKYDQIDDDEEDPPIPVQVRTSSSRQPKIEKKRSPSMSESPTKTSVAKKRSRKLRKKEEHLSPLPVAVVEPLLSKPGLAFRRPRLDSL</sequence>
<reference evidence="3 4" key="1">
    <citation type="journal article" date="2016" name="Nat. Commun.">
        <title>Extremotolerant tardigrade genome and improved radiotolerance of human cultured cells by tardigrade-unique protein.</title>
        <authorList>
            <person name="Hashimoto T."/>
            <person name="Horikawa D.D."/>
            <person name="Saito Y."/>
            <person name="Kuwahara H."/>
            <person name="Kozuka-Hata H."/>
            <person name="Shin-I T."/>
            <person name="Minakuchi Y."/>
            <person name="Ohishi K."/>
            <person name="Motoyama A."/>
            <person name="Aizu T."/>
            <person name="Enomoto A."/>
            <person name="Kondo K."/>
            <person name="Tanaka S."/>
            <person name="Hara Y."/>
            <person name="Koshikawa S."/>
            <person name="Sagara H."/>
            <person name="Miura T."/>
            <person name="Yokobori S."/>
            <person name="Miyagawa K."/>
            <person name="Suzuki Y."/>
            <person name="Kubo T."/>
            <person name="Oyama M."/>
            <person name="Kohara Y."/>
            <person name="Fujiyama A."/>
            <person name="Arakawa K."/>
            <person name="Katayama T."/>
            <person name="Toyoda A."/>
            <person name="Kunieda T."/>
        </authorList>
    </citation>
    <scope>NUCLEOTIDE SEQUENCE [LARGE SCALE GENOMIC DNA]</scope>
    <source>
        <strain evidence="3 4">YOKOZUNA-1</strain>
    </source>
</reference>
<keyword evidence="4" id="KW-1185">Reference proteome</keyword>
<feature type="compositionally biased region" description="Polar residues" evidence="1">
    <location>
        <begin position="350"/>
        <end position="360"/>
    </location>
</feature>